<feature type="transmembrane region" description="Helical" evidence="1">
    <location>
        <begin position="433"/>
        <end position="453"/>
    </location>
</feature>
<dbReference type="InterPro" id="IPR027463">
    <property type="entry name" value="AcrB_DN_DC_subdom"/>
</dbReference>
<dbReference type="SUPFAM" id="SSF82866">
    <property type="entry name" value="Multidrug efflux transporter AcrB transmembrane domain"/>
    <property type="match status" value="2"/>
</dbReference>
<dbReference type="Proteomes" id="UP001155144">
    <property type="component" value="Unassembled WGS sequence"/>
</dbReference>
<feature type="transmembrane region" description="Helical" evidence="1">
    <location>
        <begin position="360"/>
        <end position="379"/>
    </location>
</feature>
<feature type="transmembrane region" description="Helical" evidence="1">
    <location>
        <begin position="521"/>
        <end position="543"/>
    </location>
</feature>
<dbReference type="AlphaFoldDB" id="A0A9X2Q5H9"/>
<feature type="transmembrane region" description="Helical" evidence="1">
    <location>
        <begin position="987"/>
        <end position="1008"/>
    </location>
</feature>
<feature type="transmembrane region" description="Helical" evidence="1">
    <location>
        <begin position="12"/>
        <end position="32"/>
    </location>
</feature>
<feature type="transmembrane region" description="Helical" evidence="1">
    <location>
        <begin position="459"/>
        <end position="485"/>
    </location>
</feature>
<dbReference type="EMBL" id="JANUBL010000001">
    <property type="protein sequence ID" value="MCS4120674.1"/>
    <property type="molecule type" value="Genomic_DNA"/>
</dbReference>
<feature type="transmembrane region" description="Helical" evidence="1">
    <location>
        <begin position="335"/>
        <end position="353"/>
    </location>
</feature>
<dbReference type="Gene3D" id="3.30.70.1320">
    <property type="entry name" value="Multidrug efflux transporter AcrB pore domain like"/>
    <property type="match status" value="1"/>
</dbReference>
<dbReference type="GO" id="GO:0042910">
    <property type="term" value="F:xenobiotic transmembrane transporter activity"/>
    <property type="evidence" value="ECO:0007669"/>
    <property type="project" value="TreeGrafter"/>
</dbReference>
<dbReference type="InterPro" id="IPR001036">
    <property type="entry name" value="Acrflvin-R"/>
</dbReference>
<feature type="transmembrane region" description="Helical" evidence="1">
    <location>
        <begin position="961"/>
        <end position="981"/>
    </location>
</feature>
<evidence type="ECO:0000313" key="4">
    <source>
        <dbReference type="Proteomes" id="UP001155057"/>
    </source>
</evidence>
<dbReference type="Gene3D" id="3.30.70.1440">
    <property type="entry name" value="Multidrug efflux transporter AcrB pore domain"/>
    <property type="match status" value="1"/>
</dbReference>
<sequence length="1016" mass="110435">MDIAKAAIENRTLTYVTTLLVVVGGVIAFLNLGRLEDPEFTIKRALVVTQYPGATAHEVEAEVSDPIEEAVQAMGKVKEIKSRSSRGRSTLEVEMKSDVIGDAVTQAFDDLRDKVNDAQGRLPPGAGPSVVEDDFGDVYGIFMAITGEGYSKQELKDHAEALKRELVQVQGVAKVRLFADRQETIYVEPNRDRLSNLGISVDRIAGRLRTQNIVVDAGRVRVGDSHISVRPSGATASLDDLRSILIASQGGRQIFLEDIATVRRGYAAPPRALMRYDGEPAIGLGVSTVDGGNVVTMGRAVKARLDELKADRPVGIEYNYINFQAEDVSEAVSGFVWNLVTAIAIVIVVLLLAMGWRSGLLMGFVLAVTVLGTFILMYATDVVLQRISLGALIIALGMLVDNAVVIVDGILTRLKEGRERVEAASEIVEQTKWPLFGATAVAILGFAAIGTSSDSSGEFLGSLFLVILYSLSLSWVLSVTLAPLLGVDFLKKPDPDEAVESAHDGPVYTVYRRLLQGAINYRWVTVAVITVLMGLSIWGSGFVKQSFFPDSTRPQFLVDVWMPQGTHIRDTEDAVKEAEQYVQGLDAVTHVSSVVGQGALRFVLPYSPERPNSSYAQLIVDVDDWRTISSLKDSVDARLSAMLPRANVYAFPFVFGPGGGTGRIQARISGPNPDSLRAIAQRVEGIFRAHDNTKAVRNDWRNRVEVTRPQVAEDAASALGVTRPDVARAVQRTFEGTRMGVYRRGEDLLPIMMRAPSEERARASNMKNAQVWSPVAGAYVPIRQVVSGFETGFEDGIVWRYKRAPTVSVYADPISGTATSVFQQVRPTVEKLSLPRGYDIEWGGQYENSNEANASLFSAVPIFFVLMVLITVALFNALRQPLIIWLTVPLALIGVVAGLLATGAAFGFTALLGFLSLSGLLIKNAVVVIDEIEIWKQDESLYQAIVGASVVRLRPVMMASITTALGMIPLFTDAFFVAMAVTITSGLLFATVLTMIVVPVLYAILFGVERLPYSER</sequence>
<feature type="transmembrane region" description="Helical" evidence="1">
    <location>
        <begin position="391"/>
        <end position="412"/>
    </location>
</feature>
<protein>
    <submittedName>
        <fullName evidence="2">Multidrug efflux pump subunit AcrB</fullName>
    </submittedName>
</protein>
<comment type="caution">
    <text evidence="2">The sequence shown here is derived from an EMBL/GenBank/DDBJ whole genome shotgun (WGS) entry which is preliminary data.</text>
</comment>
<dbReference type="Pfam" id="PF00873">
    <property type="entry name" value="ACR_tran"/>
    <property type="match status" value="1"/>
</dbReference>
<keyword evidence="1" id="KW-1133">Transmembrane helix</keyword>
<reference evidence="2" key="1">
    <citation type="submission" date="2022-08" db="EMBL/GenBank/DDBJ databases">
        <title>Genomic Encyclopedia of Type Strains, Phase V (KMG-V): Genome sequencing to study the core and pangenomes of soil and plant-associated prokaryotes.</title>
        <authorList>
            <person name="Whitman W."/>
        </authorList>
    </citation>
    <scope>NUCLEOTIDE SEQUENCE</scope>
    <source>
        <strain evidence="3">SP3026</strain>
        <strain evidence="2">SP3049</strain>
    </source>
</reference>
<dbReference type="SUPFAM" id="SSF82714">
    <property type="entry name" value="Multidrug efflux transporter AcrB TolC docking domain, DN and DC subdomains"/>
    <property type="match status" value="2"/>
</dbReference>
<gene>
    <name evidence="3" type="ORF">GGP45_000992</name>
    <name evidence="2" type="ORF">GGP61_002112</name>
</gene>
<dbReference type="PRINTS" id="PR00702">
    <property type="entry name" value="ACRIFLAVINRP"/>
</dbReference>
<dbReference type="SUPFAM" id="SSF82693">
    <property type="entry name" value="Multidrug efflux transporter AcrB pore domain, PN1, PN2, PC1 and PC2 subdomains"/>
    <property type="match status" value="3"/>
</dbReference>
<organism evidence="2 4">
    <name type="scientific">Salinibacter ruber</name>
    <dbReference type="NCBI Taxonomy" id="146919"/>
    <lineage>
        <taxon>Bacteria</taxon>
        <taxon>Pseudomonadati</taxon>
        <taxon>Rhodothermota</taxon>
        <taxon>Rhodothermia</taxon>
        <taxon>Rhodothermales</taxon>
        <taxon>Salinibacteraceae</taxon>
        <taxon>Salinibacter</taxon>
    </lineage>
</organism>
<dbReference type="PANTHER" id="PTHR32063">
    <property type="match status" value="1"/>
</dbReference>
<dbReference type="EMBL" id="JANUAE010000007">
    <property type="protein sequence ID" value="MCS3710499.1"/>
    <property type="molecule type" value="Genomic_DNA"/>
</dbReference>
<dbReference type="GO" id="GO:0005886">
    <property type="term" value="C:plasma membrane"/>
    <property type="evidence" value="ECO:0007669"/>
    <property type="project" value="TreeGrafter"/>
</dbReference>
<name>A0A9X2Q5H9_9BACT</name>
<dbReference type="PANTHER" id="PTHR32063:SF18">
    <property type="entry name" value="CATION EFFLUX SYSTEM PROTEIN"/>
    <property type="match status" value="1"/>
</dbReference>
<dbReference type="Gene3D" id="3.30.2090.10">
    <property type="entry name" value="Multidrug efflux transporter AcrB TolC docking domain, DN and DC subdomains"/>
    <property type="match status" value="2"/>
</dbReference>
<proteinExistence type="predicted"/>
<accession>A0A9X2Q5H9</accession>
<dbReference type="RefSeq" id="WP_011402871.1">
    <property type="nucleotide sequence ID" value="NZ_CALTRY010000012.1"/>
</dbReference>
<feature type="transmembrane region" description="Helical" evidence="1">
    <location>
        <begin position="856"/>
        <end position="875"/>
    </location>
</feature>
<dbReference type="Gene3D" id="1.20.1640.10">
    <property type="entry name" value="Multidrug efflux transporter AcrB transmembrane domain"/>
    <property type="match status" value="2"/>
</dbReference>
<dbReference type="Proteomes" id="UP001155057">
    <property type="component" value="Unassembled WGS sequence"/>
</dbReference>
<evidence type="ECO:0000313" key="2">
    <source>
        <dbReference type="EMBL" id="MCS3710499.1"/>
    </source>
</evidence>
<evidence type="ECO:0000256" key="1">
    <source>
        <dbReference type="SAM" id="Phobius"/>
    </source>
</evidence>
<keyword evidence="1" id="KW-0472">Membrane</keyword>
<evidence type="ECO:0000313" key="3">
    <source>
        <dbReference type="EMBL" id="MCS4120674.1"/>
    </source>
</evidence>
<dbReference type="Gene3D" id="3.30.70.1430">
    <property type="entry name" value="Multidrug efflux transporter AcrB pore domain"/>
    <property type="match status" value="2"/>
</dbReference>
<keyword evidence="1" id="KW-0812">Transmembrane</keyword>